<evidence type="ECO:0000256" key="1">
    <source>
        <dbReference type="SAM" id="Phobius"/>
    </source>
</evidence>
<name>K9IR23_DESRO</name>
<dbReference type="AlphaFoldDB" id="K9IR23"/>
<keyword evidence="1" id="KW-0472">Membrane</keyword>
<dbReference type="EMBL" id="GABZ01003173">
    <property type="protein sequence ID" value="JAA50352.1"/>
    <property type="molecule type" value="mRNA"/>
</dbReference>
<organism evidence="2">
    <name type="scientific">Desmodus rotundus</name>
    <name type="common">Vampire bat</name>
    <dbReference type="NCBI Taxonomy" id="9430"/>
    <lineage>
        <taxon>Eukaryota</taxon>
        <taxon>Metazoa</taxon>
        <taxon>Chordata</taxon>
        <taxon>Craniata</taxon>
        <taxon>Vertebrata</taxon>
        <taxon>Euteleostomi</taxon>
        <taxon>Mammalia</taxon>
        <taxon>Eutheria</taxon>
        <taxon>Laurasiatheria</taxon>
        <taxon>Chiroptera</taxon>
        <taxon>Yangochiroptera</taxon>
        <taxon>Phyllostomidae</taxon>
        <taxon>Desmodontinae</taxon>
        <taxon>Desmodus</taxon>
    </lineage>
</organism>
<keyword evidence="1" id="KW-0812">Transmembrane</keyword>
<protein>
    <submittedName>
        <fullName evidence="2">Uncharacterized protein</fullName>
    </submittedName>
</protein>
<accession>K9IR23</accession>
<proteinExistence type="evidence at transcript level"/>
<feature type="non-terminal residue" evidence="2">
    <location>
        <position position="1"/>
    </location>
</feature>
<feature type="transmembrane region" description="Helical" evidence="1">
    <location>
        <begin position="6"/>
        <end position="30"/>
    </location>
</feature>
<keyword evidence="1" id="KW-1133">Transmembrane helix</keyword>
<reference evidence="2" key="1">
    <citation type="submission" date="2012-11" db="EMBL/GenBank/DDBJ databases">
        <title>The Vampirome: Transcriptome and Proteome Analysis of the Submandibular and Accessory Glands of the Vampire Bat and Vector of Human Rabies, Desmodus rotundus.</title>
        <authorList>
            <person name="Francischetti I.M.B."/>
            <person name="Assumpcao T.C.F."/>
            <person name="Ma D."/>
            <person name="Vicente E.C."/>
            <person name="Ribeiro J.M.C."/>
        </authorList>
    </citation>
    <scope>NUCLEOTIDE SEQUENCE</scope>
    <source>
        <tissue evidence="2">Salivary gland</tissue>
    </source>
</reference>
<evidence type="ECO:0000313" key="2">
    <source>
        <dbReference type="EMBL" id="JAA50352.1"/>
    </source>
</evidence>
<sequence length="77" mass="8960">ISFIFFFSISCSVIHYIHLFLTLFLLLTLLQMPPSHLPTTYSFLKSELLRLACRTVKDTLAQSFCLTSWRCPVNINF</sequence>